<dbReference type="CDD" id="cd03768">
    <property type="entry name" value="SR_ResInv"/>
    <property type="match status" value="1"/>
</dbReference>
<proteinExistence type="inferred from homology"/>
<dbReference type="Gene3D" id="3.40.50.1390">
    <property type="entry name" value="Resolvase, N-terminal catalytic domain"/>
    <property type="match status" value="1"/>
</dbReference>
<dbReference type="InterPro" id="IPR009057">
    <property type="entry name" value="Homeodomain-like_sf"/>
</dbReference>
<evidence type="ECO:0000313" key="8">
    <source>
        <dbReference type="EMBL" id="PSB15319.1"/>
    </source>
</evidence>
<dbReference type="GO" id="GO:0000150">
    <property type="term" value="F:DNA strand exchange activity"/>
    <property type="evidence" value="ECO:0007669"/>
    <property type="project" value="InterPro"/>
</dbReference>
<dbReference type="InterPro" id="IPR036162">
    <property type="entry name" value="Resolvase-like_N_sf"/>
</dbReference>
<accession>A0A2T1D4B4</accession>
<evidence type="ECO:0000256" key="1">
    <source>
        <dbReference type="ARBA" id="ARBA00009913"/>
    </source>
</evidence>
<keyword evidence="4" id="KW-0233">DNA recombination</keyword>
<dbReference type="SUPFAM" id="SSF53041">
    <property type="entry name" value="Resolvase-like"/>
    <property type="match status" value="1"/>
</dbReference>
<dbReference type="GO" id="GO:0003677">
    <property type="term" value="F:DNA binding"/>
    <property type="evidence" value="ECO:0007669"/>
    <property type="project" value="UniProtKB-KW"/>
</dbReference>
<evidence type="ECO:0000259" key="7">
    <source>
        <dbReference type="PROSITE" id="PS51736"/>
    </source>
</evidence>
<dbReference type="Gene3D" id="1.10.10.60">
    <property type="entry name" value="Homeodomain-like"/>
    <property type="match status" value="1"/>
</dbReference>
<keyword evidence="3" id="KW-0238">DNA-binding</keyword>
<evidence type="ECO:0000256" key="6">
    <source>
        <dbReference type="PROSITE-ProRule" id="PRU10137"/>
    </source>
</evidence>
<feature type="active site" description="O-(5'-phospho-DNA)-serine intermediate" evidence="5 6">
    <location>
        <position position="9"/>
    </location>
</feature>
<dbReference type="InterPro" id="IPR050639">
    <property type="entry name" value="SSR_resolvase"/>
</dbReference>
<dbReference type="RefSeq" id="WP_073075153.1">
    <property type="nucleotide sequence ID" value="NZ_MPPI01000063.1"/>
</dbReference>
<dbReference type="SUPFAM" id="SSF46689">
    <property type="entry name" value="Homeodomain-like"/>
    <property type="match status" value="1"/>
</dbReference>
<reference evidence="8 9" key="1">
    <citation type="submission" date="2018-02" db="EMBL/GenBank/DDBJ databases">
        <authorList>
            <person name="Cohen D.B."/>
            <person name="Kent A.D."/>
        </authorList>
    </citation>
    <scope>NUCLEOTIDE SEQUENCE [LARGE SCALE GENOMIC DNA]</scope>
    <source>
        <strain evidence="8 9">ULC007</strain>
    </source>
</reference>
<evidence type="ECO:0000256" key="5">
    <source>
        <dbReference type="PIRSR" id="PIRSR606118-50"/>
    </source>
</evidence>
<dbReference type="AlphaFoldDB" id="A0A2T1D4B4"/>
<dbReference type="PROSITE" id="PS00397">
    <property type="entry name" value="RECOMBINASES_1"/>
    <property type="match status" value="1"/>
</dbReference>
<dbReference type="InterPro" id="IPR006118">
    <property type="entry name" value="Recombinase_CS"/>
</dbReference>
<gene>
    <name evidence="8" type="ORF">C7B65_24725</name>
</gene>
<organism evidence="8 9">
    <name type="scientific">Phormidesmis priestleyi ULC007</name>
    <dbReference type="NCBI Taxonomy" id="1920490"/>
    <lineage>
        <taxon>Bacteria</taxon>
        <taxon>Bacillati</taxon>
        <taxon>Cyanobacteriota</taxon>
        <taxon>Cyanophyceae</taxon>
        <taxon>Leptolyngbyales</taxon>
        <taxon>Leptolyngbyaceae</taxon>
        <taxon>Phormidesmis</taxon>
    </lineage>
</organism>
<dbReference type="PROSITE" id="PS51736">
    <property type="entry name" value="RECOMBINASES_3"/>
    <property type="match status" value="1"/>
</dbReference>
<evidence type="ECO:0000256" key="2">
    <source>
        <dbReference type="ARBA" id="ARBA00022908"/>
    </source>
</evidence>
<dbReference type="InterPro" id="IPR006120">
    <property type="entry name" value="Resolvase_HTH_dom"/>
</dbReference>
<comment type="caution">
    <text evidence="8">The sequence shown here is derived from an EMBL/GenBank/DDBJ whole genome shotgun (WGS) entry which is preliminary data.</text>
</comment>
<keyword evidence="2" id="KW-0229">DNA integration</keyword>
<dbReference type="FunFam" id="3.40.50.1390:FF:000001">
    <property type="entry name" value="DNA recombinase"/>
    <property type="match status" value="1"/>
</dbReference>
<protein>
    <submittedName>
        <fullName evidence="8">Recombinase family protein</fullName>
    </submittedName>
</protein>
<sequence>MLIGYARVSTDDQLLDLQQDALTKVGCERIFTDRKSGAKATRPGLTSTLDMLRAGDTLVVWRLDRLGRSLKHLIELIELLRQRSIQLHSIQEGIDTSTSGGQLMFHLFGALAEFERNLIRERTNAGLTAARTRGKTGGRPKALEPNQRALVVSLYNEKQHSLDEICQMMGISRPTLYKYVAEEQNSAPQTSPRLGSG</sequence>
<dbReference type="GO" id="GO:0015074">
    <property type="term" value="P:DNA integration"/>
    <property type="evidence" value="ECO:0007669"/>
    <property type="project" value="UniProtKB-KW"/>
</dbReference>
<dbReference type="EMBL" id="PVWG01000064">
    <property type="protein sequence ID" value="PSB15319.1"/>
    <property type="molecule type" value="Genomic_DNA"/>
</dbReference>
<feature type="domain" description="Resolvase/invertase-type recombinase catalytic" evidence="7">
    <location>
        <begin position="1"/>
        <end position="134"/>
    </location>
</feature>
<name>A0A2T1D4B4_9CYAN</name>
<comment type="similarity">
    <text evidence="1">Belongs to the site-specific recombinase resolvase family.</text>
</comment>
<dbReference type="Proteomes" id="UP000238634">
    <property type="component" value="Unassembled WGS sequence"/>
</dbReference>
<dbReference type="PANTHER" id="PTHR30461:SF2">
    <property type="entry name" value="SERINE RECOMBINASE PINE-RELATED"/>
    <property type="match status" value="1"/>
</dbReference>
<dbReference type="PANTHER" id="PTHR30461">
    <property type="entry name" value="DNA-INVERTASE FROM LAMBDOID PROPHAGE"/>
    <property type="match status" value="1"/>
</dbReference>
<reference evidence="8 9" key="2">
    <citation type="submission" date="2018-03" db="EMBL/GenBank/DDBJ databases">
        <title>The ancient ancestry and fast evolution of plastids.</title>
        <authorList>
            <person name="Moore K.R."/>
            <person name="Magnabosco C."/>
            <person name="Momper L."/>
            <person name="Gold D.A."/>
            <person name="Bosak T."/>
            <person name="Fournier G.P."/>
        </authorList>
    </citation>
    <scope>NUCLEOTIDE SEQUENCE [LARGE SCALE GENOMIC DNA]</scope>
    <source>
        <strain evidence="8 9">ULC007</strain>
    </source>
</reference>
<dbReference type="OrthoDB" id="9797501at2"/>
<keyword evidence="9" id="KW-1185">Reference proteome</keyword>
<dbReference type="PROSITE" id="PS00398">
    <property type="entry name" value="RECOMBINASES_2"/>
    <property type="match status" value="1"/>
</dbReference>
<dbReference type="Pfam" id="PF00239">
    <property type="entry name" value="Resolvase"/>
    <property type="match status" value="1"/>
</dbReference>
<dbReference type="Pfam" id="PF02796">
    <property type="entry name" value="HTH_7"/>
    <property type="match status" value="1"/>
</dbReference>
<evidence type="ECO:0000256" key="3">
    <source>
        <dbReference type="ARBA" id="ARBA00023125"/>
    </source>
</evidence>
<evidence type="ECO:0000313" key="9">
    <source>
        <dbReference type="Proteomes" id="UP000238634"/>
    </source>
</evidence>
<evidence type="ECO:0000256" key="4">
    <source>
        <dbReference type="ARBA" id="ARBA00023172"/>
    </source>
</evidence>
<dbReference type="InterPro" id="IPR006119">
    <property type="entry name" value="Resolv_N"/>
</dbReference>
<dbReference type="SMART" id="SM00857">
    <property type="entry name" value="Resolvase"/>
    <property type="match status" value="1"/>
</dbReference>